<keyword evidence="5" id="KW-0547">Nucleotide-binding</keyword>
<dbReference type="GO" id="GO:0000155">
    <property type="term" value="F:phosphorelay sensor kinase activity"/>
    <property type="evidence" value="ECO:0007669"/>
    <property type="project" value="InterPro"/>
</dbReference>
<dbReference type="SUPFAM" id="SSF47384">
    <property type="entry name" value="Homodimeric domain of signal transducing histidine kinase"/>
    <property type="match status" value="1"/>
</dbReference>
<dbReference type="Proteomes" id="UP000323317">
    <property type="component" value="Unassembled WGS sequence"/>
</dbReference>
<evidence type="ECO:0000313" key="11">
    <source>
        <dbReference type="EMBL" id="TYR76621.1"/>
    </source>
</evidence>
<evidence type="ECO:0000256" key="1">
    <source>
        <dbReference type="ARBA" id="ARBA00000085"/>
    </source>
</evidence>
<evidence type="ECO:0000256" key="5">
    <source>
        <dbReference type="ARBA" id="ARBA00022741"/>
    </source>
</evidence>
<dbReference type="InterPro" id="IPR005467">
    <property type="entry name" value="His_kinase_dom"/>
</dbReference>
<name>A0A5D4KHA0_9BACI</name>
<evidence type="ECO:0000256" key="6">
    <source>
        <dbReference type="ARBA" id="ARBA00022777"/>
    </source>
</evidence>
<dbReference type="InterPro" id="IPR003594">
    <property type="entry name" value="HATPase_dom"/>
</dbReference>
<comment type="catalytic activity">
    <reaction evidence="1">
        <text>ATP + protein L-histidine = ADP + protein N-phospho-L-histidine.</text>
        <dbReference type="EC" id="2.7.13.3"/>
    </reaction>
</comment>
<gene>
    <name evidence="11" type="ORF">FZC79_07075</name>
</gene>
<keyword evidence="4" id="KW-0808">Transferase</keyword>
<dbReference type="CDD" id="cd00082">
    <property type="entry name" value="HisKA"/>
    <property type="match status" value="1"/>
</dbReference>
<accession>A0A5D4KHA0</accession>
<dbReference type="EC" id="2.7.13.3" evidence="2"/>
<dbReference type="Pfam" id="PF02518">
    <property type="entry name" value="HATPase_c"/>
    <property type="match status" value="1"/>
</dbReference>
<dbReference type="InterPro" id="IPR036890">
    <property type="entry name" value="HATPase_C_sf"/>
</dbReference>
<dbReference type="InterPro" id="IPR000014">
    <property type="entry name" value="PAS"/>
</dbReference>
<dbReference type="Gene3D" id="3.30.565.10">
    <property type="entry name" value="Histidine kinase-like ATPase, C-terminal domain"/>
    <property type="match status" value="1"/>
</dbReference>
<dbReference type="PANTHER" id="PTHR43065:SF34">
    <property type="entry name" value="SPORULATION KINASE A"/>
    <property type="match status" value="1"/>
</dbReference>
<evidence type="ECO:0000256" key="7">
    <source>
        <dbReference type="ARBA" id="ARBA00022840"/>
    </source>
</evidence>
<dbReference type="Gene3D" id="3.30.450.20">
    <property type="entry name" value="PAS domain"/>
    <property type="match status" value="1"/>
</dbReference>
<dbReference type="InterPro" id="IPR003661">
    <property type="entry name" value="HisK_dim/P_dom"/>
</dbReference>
<dbReference type="PROSITE" id="PS50112">
    <property type="entry name" value="PAS"/>
    <property type="match status" value="1"/>
</dbReference>
<comment type="caution">
    <text evidence="11">The sequence shown here is derived from an EMBL/GenBank/DDBJ whole genome shotgun (WGS) entry which is preliminary data.</text>
</comment>
<sequence>MKNNLDKLKEKADELEKEVELYREMIKKLPFSFTYNDPASGKKIIKNQESFSLIEGIAETESSGITSTLDIPFDQMEYFLTPILDLVHHHIVFIDAKGLVTLCNLQAAADLGVKRDEVVGRHIRELLGLPDSKINLLETLRTEKPIVNREVLDKNYGINNTQIIRDPNGELLRVVGTFQFLNGVKEAEKRGLAGRIAAGIAHEIRNPLTTVRGYLQLMHTQSDEKTGSLIKGLLIPEIDRANKIITDFLRIAKPLETPSEKLEIEAFMVEYISKFLNSEALLYNISFDCTVAEEAKGCLINGNKEEFLQVFINLFSNSFQARTGSLKIVIDVIKKGSDLEIHFKDNGSGIKPSMISHVFDPFFTTKDDGTGLGLSVSKKIIENHGGNMSVSSESSGTIFTIILPILN</sequence>
<dbReference type="RefSeq" id="WP_148946103.1">
    <property type="nucleotide sequence ID" value="NZ_JBNIKK010000006.1"/>
</dbReference>
<keyword evidence="8" id="KW-0902">Two-component regulatory system</keyword>
<dbReference type="InterPro" id="IPR004358">
    <property type="entry name" value="Sig_transdc_His_kin-like_C"/>
</dbReference>
<protein>
    <recommendedName>
        <fullName evidence="2">histidine kinase</fullName>
        <ecNumber evidence="2">2.7.13.3</ecNumber>
    </recommendedName>
</protein>
<evidence type="ECO:0000259" key="9">
    <source>
        <dbReference type="PROSITE" id="PS50109"/>
    </source>
</evidence>
<keyword evidence="3" id="KW-0597">Phosphoprotein</keyword>
<dbReference type="EMBL" id="VTEH01000003">
    <property type="protein sequence ID" value="TYR76621.1"/>
    <property type="molecule type" value="Genomic_DNA"/>
</dbReference>
<feature type="domain" description="Histidine kinase" evidence="9">
    <location>
        <begin position="199"/>
        <end position="407"/>
    </location>
</feature>
<dbReference type="InterPro" id="IPR036097">
    <property type="entry name" value="HisK_dim/P_sf"/>
</dbReference>
<evidence type="ECO:0000259" key="10">
    <source>
        <dbReference type="PROSITE" id="PS50112"/>
    </source>
</evidence>
<dbReference type="Pfam" id="PF00512">
    <property type="entry name" value="HisKA"/>
    <property type="match status" value="1"/>
</dbReference>
<dbReference type="CDD" id="cd00130">
    <property type="entry name" value="PAS"/>
    <property type="match status" value="1"/>
</dbReference>
<organism evidence="11 12">
    <name type="scientific">Rossellomorea vietnamensis</name>
    <dbReference type="NCBI Taxonomy" id="218284"/>
    <lineage>
        <taxon>Bacteria</taxon>
        <taxon>Bacillati</taxon>
        <taxon>Bacillota</taxon>
        <taxon>Bacilli</taxon>
        <taxon>Bacillales</taxon>
        <taxon>Bacillaceae</taxon>
        <taxon>Rossellomorea</taxon>
    </lineage>
</organism>
<keyword evidence="6 11" id="KW-0418">Kinase</keyword>
<dbReference type="SMART" id="SM00388">
    <property type="entry name" value="HisKA"/>
    <property type="match status" value="1"/>
</dbReference>
<evidence type="ECO:0000256" key="2">
    <source>
        <dbReference type="ARBA" id="ARBA00012438"/>
    </source>
</evidence>
<keyword evidence="7" id="KW-0067">ATP-binding</keyword>
<reference evidence="11 12" key="1">
    <citation type="submission" date="2019-08" db="EMBL/GenBank/DDBJ databases">
        <title>Bacillus genomes from the desert of Cuatro Cienegas, Coahuila.</title>
        <authorList>
            <person name="Olmedo-Alvarez G."/>
        </authorList>
    </citation>
    <scope>NUCLEOTIDE SEQUENCE [LARGE SCALE GENOMIC DNA]</scope>
    <source>
        <strain evidence="11 12">CH40_1T</strain>
    </source>
</reference>
<evidence type="ECO:0000256" key="3">
    <source>
        <dbReference type="ARBA" id="ARBA00022553"/>
    </source>
</evidence>
<dbReference type="SMART" id="SM00387">
    <property type="entry name" value="HATPase_c"/>
    <property type="match status" value="1"/>
</dbReference>
<dbReference type="GO" id="GO:0005524">
    <property type="term" value="F:ATP binding"/>
    <property type="evidence" value="ECO:0007669"/>
    <property type="project" value="UniProtKB-KW"/>
</dbReference>
<evidence type="ECO:0000256" key="8">
    <source>
        <dbReference type="ARBA" id="ARBA00023012"/>
    </source>
</evidence>
<dbReference type="AlphaFoldDB" id="A0A5D4KHA0"/>
<proteinExistence type="predicted"/>
<evidence type="ECO:0000313" key="12">
    <source>
        <dbReference type="Proteomes" id="UP000323317"/>
    </source>
</evidence>
<feature type="domain" description="PAS" evidence="10">
    <location>
        <begin position="76"/>
        <end position="127"/>
    </location>
</feature>
<dbReference type="InterPro" id="IPR035965">
    <property type="entry name" value="PAS-like_dom_sf"/>
</dbReference>
<evidence type="ECO:0000256" key="4">
    <source>
        <dbReference type="ARBA" id="ARBA00022679"/>
    </source>
</evidence>
<dbReference type="SUPFAM" id="SSF55874">
    <property type="entry name" value="ATPase domain of HSP90 chaperone/DNA topoisomerase II/histidine kinase"/>
    <property type="match status" value="1"/>
</dbReference>
<dbReference type="SUPFAM" id="SSF55785">
    <property type="entry name" value="PYP-like sensor domain (PAS domain)"/>
    <property type="match status" value="1"/>
</dbReference>
<dbReference type="PANTHER" id="PTHR43065">
    <property type="entry name" value="SENSOR HISTIDINE KINASE"/>
    <property type="match status" value="1"/>
</dbReference>
<dbReference type="Gene3D" id="1.10.287.130">
    <property type="match status" value="1"/>
</dbReference>
<dbReference type="PRINTS" id="PR00344">
    <property type="entry name" value="BCTRLSENSOR"/>
</dbReference>
<dbReference type="PROSITE" id="PS50109">
    <property type="entry name" value="HIS_KIN"/>
    <property type="match status" value="1"/>
</dbReference>